<organism evidence="1 2">
    <name type="scientific">Kyrpidia spormannii</name>
    <dbReference type="NCBI Taxonomy" id="2055160"/>
    <lineage>
        <taxon>Bacteria</taxon>
        <taxon>Bacillati</taxon>
        <taxon>Bacillota</taxon>
        <taxon>Bacilli</taxon>
        <taxon>Bacillales</taxon>
        <taxon>Alicyclobacillaceae</taxon>
        <taxon>Kyrpidia</taxon>
    </lineage>
</organism>
<accession>A0ACA8ZCJ6</accession>
<dbReference type="EC" id="3.1.-.-" evidence="1"/>
<reference evidence="1" key="1">
    <citation type="submission" date="2020-04" db="EMBL/GenBank/DDBJ databases">
        <authorList>
            <person name="Hogendoorn C."/>
        </authorList>
    </citation>
    <scope>NUCLEOTIDE SEQUENCE</scope>
    <source>
        <strain evidence="1">FAVT5</strain>
    </source>
</reference>
<name>A0ACA8ZCJ6_9BACL</name>
<dbReference type="EMBL" id="LR792684">
    <property type="protein sequence ID" value="CAB3394710.1"/>
    <property type="molecule type" value="Genomic_DNA"/>
</dbReference>
<evidence type="ECO:0000313" key="2">
    <source>
        <dbReference type="Proteomes" id="UP000501793"/>
    </source>
</evidence>
<keyword evidence="2" id="KW-1185">Reference proteome</keyword>
<keyword evidence="1" id="KW-0378">Hydrolase</keyword>
<proteinExistence type="predicted"/>
<evidence type="ECO:0000313" key="1">
    <source>
        <dbReference type="EMBL" id="CAB3394710.1"/>
    </source>
</evidence>
<keyword evidence="1" id="KW-0540">Nuclease</keyword>
<gene>
    <name evidence="1" type="primary">cas1</name>
    <name evidence="1" type="ORF">FAVT5_3018</name>
</gene>
<protein>
    <submittedName>
        <fullName evidence="1">CRISPR-associated endonuclease Cas1 1</fullName>
        <ecNumber evidence="1">3.1.-.-</ecNumber>
    </submittedName>
</protein>
<sequence>MIQEAMNTLYVQTEGAILRLDHDNVVVTWKGDQNRSSSPETGQERSLRIPLYHLQGIVVLGRVSLTSPLLARCAADGRSVAVLNSRGRFLYRIEGRQSGNVLLRVAQHRLFREPAKAVPIVQAILAGKMHNSRQVLLRAARDVSEETVRSELQQTAGEISRDLRRLPQVCDLDALRGMEGINAKRYFGQFSNLLRGDGTWRFTGRNRRPPRDPVNAVLSFLYSLLGNDCTSAVEVAGLDPQIGYLHALRPGRPALALDLMEELRPILADRTAITLINRRQLRQQDFDAVPGGAVLLNEGGRKTVLDAYQRRKQDACRHPLFKRPITFGMLPYLQARLLARAIRSDAVYVPFFYR</sequence>
<dbReference type="Proteomes" id="UP000501793">
    <property type="component" value="Chromosome"/>
</dbReference>
<keyword evidence="1" id="KW-0255">Endonuclease</keyword>